<name>A0A6J4JJJ1_9PSEU</name>
<organism evidence="2">
    <name type="scientific">uncultured Actinomycetospora sp</name>
    <dbReference type="NCBI Taxonomy" id="1135996"/>
    <lineage>
        <taxon>Bacteria</taxon>
        <taxon>Bacillati</taxon>
        <taxon>Actinomycetota</taxon>
        <taxon>Actinomycetes</taxon>
        <taxon>Pseudonocardiales</taxon>
        <taxon>Pseudonocardiaceae</taxon>
        <taxon>Actinomycetospora</taxon>
        <taxon>environmental samples</taxon>
    </lineage>
</organism>
<reference evidence="2" key="1">
    <citation type="submission" date="2020-02" db="EMBL/GenBank/DDBJ databases">
        <authorList>
            <person name="Meier V. D."/>
        </authorList>
    </citation>
    <scope>NUCLEOTIDE SEQUENCE</scope>
    <source>
        <strain evidence="2">AVDCRST_MAG54</strain>
    </source>
</reference>
<feature type="non-terminal residue" evidence="2">
    <location>
        <position position="79"/>
    </location>
</feature>
<proteinExistence type="predicted"/>
<sequence>GVRGPLRQRPPAGHGGDHRPRQCRGGAPAAPADPAAEPGARAAAHGLRRHGRPAARDLRADGLQRAERRVGVLAGPDRV</sequence>
<evidence type="ECO:0000313" key="2">
    <source>
        <dbReference type="EMBL" id="CAA9279624.1"/>
    </source>
</evidence>
<feature type="region of interest" description="Disordered" evidence="1">
    <location>
        <begin position="1"/>
        <end position="62"/>
    </location>
</feature>
<feature type="compositionally biased region" description="Low complexity" evidence="1">
    <location>
        <begin position="25"/>
        <end position="45"/>
    </location>
</feature>
<dbReference type="EMBL" id="CADCTH010000445">
    <property type="protein sequence ID" value="CAA9279624.1"/>
    <property type="molecule type" value="Genomic_DNA"/>
</dbReference>
<protein>
    <submittedName>
        <fullName evidence="2">Uncharacterized protein</fullName>
    </submittedName>
</protein>
<dbReference type="AlphaFoldDB" id="A0A6J4JJJ1"/>
<gene>
    <name evidence="2" type="ORF">AVDCRST_MAG54-3488</name>
</gene>
<accession>A0A6J4JJJ1</accession>
<evidence type="ECO:0000256" key="1">
    <source>
        <dbReference type="SAM" id="MobiDB-lite"/>
    </source>
</evidence>
<feature type="non-terminal residue" evidence="2">
    <location>
        <position position="1"/>
    </location>
</feature>